<evidence type="ECO:0000313" key="2">
    <source>
        <dbReference type="EMBL" id="GAX17757.1"/>
    </source>
</evidence>
<dbReference type="EMBL" id="BDSP01000122">
    <property type="protein sequence ID" value="GAX17757.1"/>
    <property type="molecule type" value="Genomic_DNA"/>
</dbReference>
<reference evidence="2 3" key="1">
    <citation type="journal article" date="2015" name="Plant Cell">
        <title>Oil accumulation by the oleaginous diatom Fistulifera solaris as revealed by the genome and transcriptome.</title>
        <authorList>
            <person name="Tanaka T."/>
            <person name="Maeda Y."/>
            <person name="Veluchamy A."/>
            <person name="Tanaka M."/>
            <person name="Abida H."/>
            <person name="Marechal E."/>
            <person name="Bowler C."/>
            <person name="Muto M."/>
            <person name="Sunaga Y."/>
            <person name="Tanaka M."/>
            <person name="Yoshino T."/>
            <person name="Taniguchi T."/>
            <person name="Fukuda Y."/>
            <person name="Nemoto M."/>
            <person name="Matsumoto M."/>
            <person name="Wong P.S."/>
            <person name="Aburatani S."/>
            <person name="Fujibuchi W."/>
        </authorList>
    </citation>
    <scope>NUCLEOTIDE SEQUENCE [LARGE SCALE GENOMIC DNA]</scope>
    <source>
        <strain evidence="2 3">JPCC DA0580</strain>
    </source>
</reference>
<feature type="transmembrane region" description="Helical" evidence="1">
    <location>
        <begin position="30"/>
        <end position="49"/>
    </location>
</feature>
<gene>
    <name evidence="2" type="ORF">FisN_24Hh176</name>
</gene>
<organism evidence="2 3">
    <name type="scientific">Fistulifera solaris</name>
    <name type="common">Oleaginous diatom</name>
    <dbReference type="NCBI Taxonomy" id="1519565"/>
    <lineage>
        <taxon>Eukaryota</taxon>
        <taxon>Sar</taxon>
        <taxon>Stramenopiles</taxon>
        <taxon>Ochrophyta</taxon>
        <taxon>Bacillariophyta</taxon>
        <taxon>Bacillariophyceae</taxon>
        <taxon>Bacillariophycidae</taxon>
        <taxon>Naviculales</taxon>
        <taxon>Naviculaceae</taxon>
        <taxon>Fistulifera</taxon>
    </lineage>
</organism>
<keyword evidence="1" id="KW-0812">Transmembrane</keyword>
<proteinExistence type="predicted"/>
<evidence type="ECO:0000256" key="1">
    <source>
        <dbReference type="SAM" id="Phobius"/>
    </source>
</evidence>
<comment type="caution">
    <text evidence="2">The sequence shown here is derived from an EMBL/GenBank/DDBJ whole genome shotgun (WGS) entry which is preliminary data.</text>
</comment>
<dbReference type="OrthoDB" id="49932at2759"/>
<keyword evidence="1" id="KW-1133">Transmembrane helix</keyword>
<sequence>MASLPDLSAIKTAMHNYYHPLIRQGSPKPLWHTMMAVSFIMYTTSYIAYKGQVTSHKRDVQKKALHEYYEKHGGAPDH</sequence>
<protein>
    <submittedName>
        <fullName evidence="2">Uncharacterized protein</fullName>
    </submittedName>
</protein>
<accession>A0A1Z5JUP8</accession>
<dbReference type="Proteomes" id="UP000198406">
    <property type="component" value="Unassembled WGS sequence"/>
</dbReference>
<dbReference type="AlphaFoldDB" id="A0A1Z5JUP8"/>
<dbReference type="InParanoid" id="A0A1Z5JUP8"/>
<keyword evidence="1" id="KW-0472">Membrane</keyword>
<keyword evidence="3" id="KW-1185">Reference proteome</keyword>
<name>A0A1Z5JUP8_FISSO</name>
<evidence type="ECO:0000313" key="3">
    <source>
        <dbReference type="Proteomes" id="UP000198406"/>
    </source>
</evidence>